<comment type="caution">
    <text evidence="3">The sequence shown here is derived from an EMBL/GenBank/DDBJ whole genome shotgun (WGS) entry which is preliminary data.</text>
</comment>
<dbReference type="AlphaFoldDB" id="A0AAD8DQH2"/>
<protein>
    <recommendedName>
        <fullName evidence="2">EGF-like domain-containing protein</fullName>
    </recommendedName>
</protein>
<dbReference type="Proteomes" id="UP001231518">
    <property type="component" value="Chromosome 4"/>
</dbReference>
<proteinExistence type="predicted"/>
<dbReference type="Gene3D" id="2.10.25.10">
    <property type="entry name" value="Laminin"/>
    <property type="match status" value="2"/>
</dbReference>
<name>A0AAD8DQH2_MYTSE</name>
<accession>A0AAD8DQH2</accession>
<reference evidence="3" key="1">
    <citation type="submission" date="2023-03" db="EMBL/GenBank/DDBJ databases">
        <title>Chromosome-level genomes of two armyworms, Mythimna separata and Mythimna loreyi, provide insights into the biosynthesis and reception of sex pheromones.</title>
        <authorList>
            <person name="Zhao H."/>
        </authorList>
    </citation>
    <scope>NUCLEOTIDE SEQUENCE</scope>
    <source>
        <strain evidence="3">BeijingLab</strain>
        <tissue evidence="3">Pupa</tissue>
    </source>
</reference>
<dbReference type="PROSITE" id="PS50026">
    <property type="entry name" value="EGF_3"/>
    <property type="match status" value="1"/>
</dbReference>
<keyword evidence="1" id="KW-0245">EGF-like domain</keyword>
<dbReference type="InterPro" id="IPR000742">
    <property type="entry name" value="EGF"/>
</dbReference>
<dbReference type="PANTHER" id="PTHR24033:SF151">
    <property type="entry name" value="NOTCH 2"/>
    <property type="match status" value="1"/>
</dbReference>
<comment type="caution">
    <text evidence="1">Lacks conserved residue(s) required for the propagation of feature annotation.</text>
</comment>
<feature type="disulfide bond" evidence="1">
    <location>
        <begin position="145"/>
        <end position="155"/>
    </location>
</feature>
<feature type="domain" description="EGF-like" evidence="2">
    <location>
        <begin position="141"/>
        <end position="177"/>
    </location>
</feature>
<evidence type="ECO:0000256" key="1">
    <source>
        <dbReference type="PROSITE-ProRule" id="PRU00076"/>
    </source>
</evidence>
<keyword evidence="4" id="KW-1185">Reference proteome</keyword>
<evidence type="ECO:0000259" key="2">
    <source>
        <dbReference type="PROSITE" id="PS50026"/>
    </source>
</evidence>
<dbReference type="SUPFAM" id="SSF57196">
    <property type="entry name" value="EGF/Laminin"/>
    <property type="match status" value="2"/>
</dbReference>
<organism evidence="3 4">
    <name type="scientific">Mythimna separata</name>
    <name type="common">Oriental armyworm</name>
    <name type="synonym">Pseudaletia separata</name>
    <dbReference type="NCBI Taxonomy" id="271217"/>
    <lineage>
        <taxon>Eukaryota</taxon>
        <taxon>Metazoa</taxon>
        <taxon>Ecdysozoa</taxon>
        <taxon>Arthropoda</taxon>
        <taxon>Hexapoda</taxon>
        <taxon>Insecta</taxon>
        <taxon>Pterygota</taxon>
        <taxon>Neoptera</taxon>
        <taxon>Endopterygota</taxon>
        <taxon>Lepidoptera</taxon>
        <taxon>Glossata</taxon>
        <taxon>Ditrysia</taxon>
        <taxon>Noctuoidea</taxon>
        <taxon>Noctuidae</taxon>
        <taxon>Noctuinae</taxon>
        <taxon>Hadenini</taxon>
        <taxon>Mythimna</taxon>
    </lineage>
</organism>
<dbReference type="PROSITE" id="PS00022">
    <property type="entry name" value="EGF_1"/>
    <property type="match status" value="1"/>
</dbReference>
<evidence type="ECO:0000313" key="4">
    <source>
        <dbReference type="Proteomes" id="UP001231518"/>
    </source>
</evidence>
<keyword evidence="1" id="KW-1015">Disulfide bond</keyword>
<dbReference type="PANTHER" id="PTHR24033">
    <property type="entry name" value="EGF-LIKE DOMAIN-CONTAINING PROTEIN"/>
    <property type="match status" value="1"/>
</dbReference>
<dbReference type="SMART" id="SM00181">
    <property type="entry name" value="EGF"/>
    <property type="match status" value="2"/>
</dbReference>
<evidence type="ECO:0000313" key="3">
    <source>
        <dbReference type="EMBL" id="KAJ8713644.1"/>
    </source>
</evidence>
<gene>
    <name evidence="3" type="ORF">PYW07_014014</name>
</gene>
<dbReference type="EMBL" id="JARGEI010000020">
    <property type="protein sequence ID" value="KAJ8713644.1"/>
    <property type="molecule type" value="Genomic_DNA"/>
</dbReference>
<sequence>MSIESSNFNGKKKTTIYDTKKGRFFSSLAISKDFIYWQNYALGGTWQLPKNSSEHVARNLFPTTRLSHWAVQILAVKYSIQEQTQGIKSCEALRGLMPNDSKPEPTFSICQNYCLEGDCSVNAEGQPTCRCKTSYSGKRCEVNTCQSYCLNGGVCSVNEQDQPACRCSKDYDGSRCEFPAYVIKYVQAVSMFRDVLSGDAPPVTLSTAKQLTCASPVF</sequence>
<dbReference type="InterPro" id="IPR051830">
    <property type="entry name" value="NOTCH_homolog"/>
</dbReference>
<feature type="disulfide bond" evidence="1">
    <location>
        <begin position="167"/>
        <end position="176"/>
    </location>
</feature>